<accession>A0A1F5DPQ7</accession>
<dbReference type="AlphaFoldDB" id="A0A1F5DPQ7"/>
<sequence length="271" mass="30145">MNKLDKASFHTEHHSRNMGLLTEEEQKKIDEKTLLIAGCGVGSLVAINAARLGFEKFVLVDGDKVELSNINRQGFSSHDVGKFKVNALAKRIKQINPHAEIKKYPIFVDIKNAARLVHKADIIFDTIDPDAAQAVIAMHRAAQKEHKTIIQPTDIGWGASVQIFTPESISYEKMIGLNPSTPVEKVSNEEAFTKFIQYFMQHMPTYVQKVAMEVVEGKRPHYPQPVSAAYILSAMAVMAAKRVACGQPIKLAPDIVIFDPDTVLDPNQKNE</sequence>
<dbReference type="InterPro" id="IPR000594">
    <property type="entry name" value="ThiF_NAD_FAD-bd"/>
</dbReference>
<dbReference type="GO" id="GO:0061503">
    <property type="term" value="F:tRNA threonylcarbamoyladenosine dehydratase"/>
    <property type="evidence" value="ECO:0007669"/>
    <property type="project" value="TreeGrafter"/>
</dbReference>
<feature type="domain" description="THIF-type NAD/FAD binding fold" evidence="1">
    <location>
        <begin position="14"/>
        <end position="223"/>
    </location>
</feature>
<dbReference type="InterPro" id="IPR045886">
    <property type="entry name" value="ThiF/MoeB/HesA"/>
</dbReference>
<dbReference type="Pfam" id="PF00899">
    <property type="entry name" value="ThiF"/>
    <property type="match status" value="1"/>
</dbReference>
<reference evidence="2 3" key="1">
    <citation type="journal article" date="2016" name="Nat. Commun.">
        <title>Thousands of microbial genomes shed light on interconnected biogeochemical processes in an aquifer system.</title>
        <authorList>
            <person name="Anantharaman K."/>
            <person name="Brown C.T."/>
            <person name="Hug L.A."/>
            <person name="Sharon I."/>
            <person name="Castelle C.J."/>
            <person name="Probst A.J."/>
            <person name="Thomas B.C."/>
            <person name="Singh A."/>
            <person name="Wilkins M.J."/>
            <person name="Karaoz U."/>
            <person name="Brodie E.L."/>
            <person name="Williams K.H."/>
            <person name="Hubbard S.S."/>
            <person name="Banfield J.F."/>
        </authorList>
    </citation>
    <scope>NUCLEOTIDE SEQUENCE [LARGE SCALE GENOMIC DNA]</scope>
</reference>
<proteinExistence type="predicted"/>
<comment type="caution">
    <text evidence="2">The sequence shown here is derived from an EMBL/GenBank/DDBJ whole genome shotgun (WGS) entry which is preliminary data.</text>
</comment>
<gene>
    <name evidence="2" type="ORF">A2V71_01805</name>
</gene>
<evidence type="ECO:0000313" key="2">
    <source>
        <dbReference type="EMBL" id="OGD57148.1"/>
    </source>
</evidence>
<dbReference type="GO" id="GO:0061504">
    <property type="term" value="P:cyclic threonylcarbamoyladenosine biosynthetic process"/>
    <property type="evidence" value="ECO:0007669"/>
    <property type="project" value="TreeGrafter"/>
</dbReference>
<dbReference type="SUPFAM" id="SSF69572">
    <property type="entry name" value="Activating enzymes of the ubiquitin-like proteins"/>
    <property type="match status" value="1"/>
</dbReference>
<protein>
    <recommendedName>
        <fullName evidence="1">THIF-type NAD/FAD binding fold domain-containing protein</fullName>
    </recommendedName>
</protein>
<dbReference type="PANTHER" id="PTHR43267:SF3">
    <property type="entry name" value="THIF PROTEIN"/>
    <property type="match status" value="1"/>
</dbReference>
<organism evidence="2 3">
    <name type="scientific">Candidatus Berkelbacteria bacterium RBG_13_40_8</name>
    <dbReference type="NCBI Taxonomy" id="1797467"/>
    <lineage>
        <taxon>Bacteria</taxon>
        <taxon>Candidatus Berkelbacteria</taxon>
    </lineage>
</organism>
<evidence type="ECO:0000313" key="3">
    <source>
        <dbReference type="Proteomes" id="UP000178764"/>
    </source>
</evidence>
<dbReference type="Gene3D" id="3.40.50.720">
    <property type="entry name" value="NAD(P)-binding Rossmann-like Domain"/>
    <property type="match status" value="1"/>
</dbReference>
<dbReference type="InterPro" id="IPR035985">
    <property type="entry name" value="Ubiquitin-activating_enz"/>
</dbReference>
<evidence type="ECO:0000259" key="1">
    <source>
        <dbReference type="Pfam" id="PF00899"/>
    </source>
</evidence>
<dbReference type="GO" id="GO:0008641">
    <property type="term" value="F:ubiquitin-like modifier activating enzyme activity"/>
    <property type="evidence" value="ECO:0007669"/>
    <property type="project" value="InterPro"/>
</dbReference>
<name>A0A1F5DPQ7_9BACT</name>
<dbReference type="Proteomes" id="UP000178764">
    <property type="component" value="Unassembled WGS sequence"/>
</dbReference>
<dbReference type="EMBL" id="MEZT01000005">
    <property type="protein sequence ID" value="OGD57148.1"/>
    <property type="molecule type" value="Genomic_DNA"/>
</dbReference>
<dbReference type="PANTHER" id="PTHR43267">
    <property type="entry name" value="TRNA THREONYLCARBAMOYLADENOSINE DEHYDRATASE"/>
    <property type="match status" value="1"/>
</dbReference>